<dbReference type="EMBL" id="JAFLCK010000029">
    <property type="protein sequence ID" value="MBN8662030.1"/>
    <property type="molecule type" value="Genomic_DNA"/>
</dbReference>
<dbReference type="InterPro" id="IPR025588">
    <property type="entry name" value="YcxB-like_C"/>
</dbReference>
<comment type="caution">
    <text evidence="3">The sequence shown here is derived from an EMBL/GenBank/DDBJ whole genome shotgun (WGS) entry which is preliminary data.</text>
</comment>
<gene>
    <name evidence="3" type="ORF">J0M35_16805</name>
</gene>
<feature type="transmembrane region" description="Helical" evidence="1">
    <location>
        <begin position="69"/>
        <end position="94"/>
    </location>
</feature>
<organism evidence="3 4">
    <name type="scientific">Candidatus Obscuribacter phosphatis</name>
    <dbReference type="NCBI Taxonomy" id="1906157"/>
    <lineage>
        <taxon>Bacteria</taxon>
        <taxon>Bacillati</taxon>
        <taxon>Candidatus Melainabacteria</taxon>
        <taxon>Candidatus Obscuribacterales</taxon>
        <taxon>Candidatus Obscuribacteraceae</taxon>
        <taxon>Candidatus Obscuribacter</taxon>
    </lineage>
</organism>
<evidence type="ECO:0000256" key="1">
    <source>
        <dbReference type="SAM" id="Phobius"/>
    </source>
</evidence>
<feature type="transmembrane region" description="Helical" evidence="1">
    <location>
        <begin position="290"/>
        <end position="310"/>
    </location>
</feature>
<feature type="domain" description="YcxB-like C-terminal" evidence="2">
    <location>
        <begin position="113"/>
        <end position="173"/>
    </location>
</feature>
<evidence type="ECO:0000313" key="3">
    <source>
        <dbReference type="EMBL" id="MBN8662030.1"/>
    </source>
</evidence>
<keyword evidence="1" id="KW-0812">Transmembrane</keyword>
<dbReference type="Pfam" id="PF14317">
    <property type="entry name" value="YcxB"/>
    <property type="match status" value="1"/>
</dbReference>
<keyword evidence="1" id="KW-1133">Transmembrane helix</keyword>
<feature type="transmembrane region" description="Helical" evidence="1">
    <location>
        <begin position="254"/>
        <end position="278"/>
    </location>
</feature>
<proteinExistence type="predicted"/>
<feature type="transmembrane region" description="Helical" evidence="1">
    <location>
        <begin position="32"/>
        <end position="49"/>
    </location>
</feature>
<sequence>MENIVFYVKYKVEEVNQGYWEVYRRLALPRQLVAVYFFAFAVSFGFVILRSGLLNLETGAIVDEGRLVLSLFLACLGIPSLAAGLVGMALYSVVMNSFSDRPNFHFPVVYILSEQGVSISFASGQGTMEWNNLIACVETGRYFCLAASATDVFVLPKRCLTSDADVEKVRHFLVSKVRTYLRHSGVDPLINYESGRILAVEIDGIVHDGAAASNDQIEPEKDKEAVGLAVQVIYQGGEVKEAERLFFFRKRMPVLALFYLSAIGIFFPMAFVLSQIWGVEHLAYEIFENYGWLFLAMLPVFFMHALWLYAGTQARAAECEVNQEPFVFELSEQGCGVRAQEHFAMLAWWHFEEGWETKEALMLLFGRLGRAMYVIPKRAFPDRRGLAFAQELISRKLKNFKKLEE</sequence>
<dbReference type="AlphaFoldDB" id="A0A8J7TNP6"/>
<protein>
    <submittedName>
        <fullName evidence="3">YcxB family protein</fullName>
    </submittedName>
</protein>
<evidence type="ECO:0000259" key="2">
    <source>
        <dbReference type="Pfam" id="PF14317"/>
    </source>
</evidence>
<dbReference type="Proteomes" id="UP000664277">
    <property type="component" value="Unassembled WGS sequence"/>
</dbReference>
<reference evidence="3" key="1">
    <citation type="submission" date="2021-02" db="EMBL/GenBank/DDBJ databases">
        <title>Genome-Resolved Metagenomics of a Microbial Community Performing Photosynthetic Biological Nutrient Removal.</title>
        <authorList>
            <person name="Mcdaniel E.A."/>
        </authorList>
    </citation>
    <scope>NUCLEOTIDE SEQUENCE</scope>
    <source>
        <strain evidence="3">UWPOB_OBS1</strain>
    </source>
</reference>
<accession>A0A8J7TNP6</accession>
<keyword evidence="1" id="KW-0472">Membrane</keyword>
<evidence type="ECO:0000313" key="4">
    <source>
        <dbReference type="Proteomes" id="UP000664277"/>
    </source>
</evidence>
<name>A0A8J7TNP6_9BACT</name>